<reference evidence="1 2" key="1">
    <citation type="submission" date="2021-04" db="EMBL/GenBank/DDBJ databases">
        <authorList>
            <person name="Bliznina A."/>
        </authorList>
    </citation>
    <scope>NUCLEOTIDE SEQUENCE [LARGE SCALE GENOMIC DNA]</scope>
</reference>
<dbReference type="EMBL" id="OU015567">
    <property type="protein sequence ID" value="CAG5113803.1"/>
    <property type="molecule type" value="Genomic_DNA"/>
</dbReference>
<dbReference type="Proteomes" id="UP001158576">
    <property type="component" value="Chromosome 2"/>
</dbReference>
<protein>
    <submittedName>
        <fullName evidence="1">Oidioi.mRNA.OKI2018_I69.chr2.g7893.t1.cds</fullName>
    </submittedName>
</protein>
<organism evidence="1 2">
    <name type="scientific">Oikopleura dioica</name>
    <name type="common">Tunicate</name>
    <dbReference type="NCBI Taxonomy" id="34765"/>
    <lineage>
        <taxon>Eukaryota</taxon>
        <taxon>Metazoa</taxon>
        <taxon>Chordata</taxon>
        <taxon>Tunicata</taxon>
        <taxon>Appendicularia</taxon>
        <taxon>Copelata</taxon>
        <taxon>Oikopleuridae</taxon>
        <taxon>Oikopleura</taxon>
    </lineage>
</organism>
<keyword evidence="2" id="KW-1185">Reference proteome</keyword>
<dbReference type="SMART" id="SM00705">
    <property type="entry name" value="THEG"/>
    <property type="match status" value="3"/>
</dbReference>
<name>A0ABN7TDZ1_OIKDI</name>
<dbReference type="InterPro" id="IPR006623">
    <property type="entry name" value="THEG"/>
</dbReference>
<evidence type="ECO:0000313" key="1">
    <source>
        <dbReference type="EMBL" id="CAG5113803.1"/>
    </source>
</evidence>
<dbReference type="Pfam" id="PF14912">
    <property type="entry name" value="THEG"/>
    <property type="match status" value="2"/>
</dbReference>
<proteinExistence type="predicted"/>
<gene>
    <name evidence="1" type="ORF">OKIOD_LOCUS16658</name>
</gene>
<sequence>MFLAKLIEENIFGEPDHRSISKAALRHVASIRTCQLSRPKQLFADRINSISGTSRSLNFIKIEDLATPRSRRRKFYESLDLSPEDKPQLPKYTPMRSARMVESSNPLYKSIKAKTKQDRLIIPRKVDEQRLIELAQPKSDHRAATPPNLPNGNHVFVSEKIIELAKPKTKARGSDRQPCSFEK</sequence>
<accession>A0ABN7TDZ1</accession>
<evidence type="ECO:0000313" key="2">
    <source>
        <dbReference type="Proteomes" id="UP001158576"/>
    </source>
</evidence>